<feature type="non-terminal residue" evidence="7">
    <location>
        <position position="1"/>
    </location>
</feature>
<feature type="domain" description="Enoyl reductase (ER)" evidence="6">
    <location>
        <begin position="8"/>
        <end position="340"/>
    </location>
</feature>
<keyword evidence="3" id="KW-0479">Metal-binding</keyword>
<comment type="similarity">
    <text evidence="2">Belongs to the zinc-containing alcohol dehydrogenase family.</text>
</comment>
<dbReference type="SMART" id="SM00829">
    <property type="entry name" value="PKS_ER"/>
    <property type="match status" value="1"/>
</dbReference>
<dbReference type="InterPro" id="IPR013149">
    <property type="entry name" value="ADH-like_C"/>
</dbReference>
<dbReference type="InterPro" id="IPR013154">
    <property type="entry name" value="ADH-like_N"/>
</dbReference>
<dbReference type="SUPFAM" id="SSF51735">
    <property type="entry name" value="NAD(P)-binding Rossmann-fold domains"/>
    <property type="match status" value="1"/>
</dbReference>
<dbReference type="InterPro" id="IPR020843">
    <property type="entry name" value="ER"/>
</dbReference>
<dbReference type="PANTHER" id="PTHR42940">
    <property type="entry name" value="ALCOHOL DEHYDROGENASE 1-RELATED"/>
    <property type="match status" value="1"/>
</dbReference>
<dbReference type="PANTHER" id="PTHR42940:SF8">
    <property type="entry name" value="VACUOLAR PROTEIN SORTING-ASSOCIATED PROTEIN 11"/>
    <property type="match status" value="1"/>
</dbReference>
<dbReference type="InterPro" id="IPR036291">
    <property type="entry name" value="NAD(P)-bd_dom_sf"/>
</dbReference>
<evidence type="ECO:0000256" key="2">
    <source>
        <dbReference type="ARBA" id="ARBA00008072"/>
    </source>
</evidence>
<protein>
    <recommendedName>
        <fullName evidence="6">Enoyl reductase (ER) domain-containing protein</fullName>
    </recommendedName>
</protein>
<dbReference type="AlphaFoldDB" id="A0A382BTU6"/>
<evidence type="ECO:0000256" key="3">
    <source>
        <dbReference type="ARBA" id="ARBA00022723"/>
    </source>
</evidence>
<evidence type="ECO:0000256" key="4">
    <source>
        <dbReference type="ARBA" id="ARBA00022833"/>
    </source>
</evidence>
<dbReference type="Gene3D" id="3.90.180.10">
    <property type="entry name" value="Medium-chain alcohol dehydrogenases, catalytic domain"/>
    <property type="match status" value="1"/>
</dbReference>
<sequence length="345" mass="36093">VKAMVLKAANTSFVLDTVPDPISGPGEAVARVLACGSGLTIQHVKAGRLPARFPRIIGHEITGEIVEVGPGVTNLAVGAPVTAYYYLNCGHCRWCLSDLEPLCDASGGNVGKDCDGGYAEYIKLPSSNFISLPEGLDYKAYPAEIGVITDALATPLKVLKRGRVKAGETIAVFGAGGGLGIHMLMMAHWARARVIAIDLAASKFNACRAAGADEIVDATTENITDALLELTGGDGVDVAIDFVSSSSTLEAAAKALGRRGRLITLGGSGEPFEADSQVMLMKEQDLLGSRYVTHSEVVDALSLVAAGDVWPVVTEIRPLEEANELHDRIEAGDVIGRAAVLINCK</sequence>
<name>A0A382BTU6_9ZZZZ</name>
<dbReference type="EMBL" id="UINC01031269">
    <property type="protein sequence ID" value="SVB17049.1"/>
    <property type="molecule type" value="Genomic_DNA"/>
</dbReference>
<dbReference type="GO" id="GO:0005737">
    <property type="term" value="C:cytoplasm"/>
    <property type="evidence" value="ECO:0007669"/>
    <property type="project" value="TreeGrafter"/>
</dbReference>
<evidence type="ECO:0000256" key="1">
    <source>
        <dbReference type="ARBA" id="ARBA00001947"/>
    </source>
</evidence>
<dbReference type="SUPFAM" id="SSF50129">
    <property type="entry name" value="GroES-like"/>
    <property type="match status" value="1"/>
</dbReference>
<dbReference type="Pfam" id="PF00107">
    <property type="entry name" value="ADH_zinc_N"/>
    <property type="match status" value="1"/>
</dbReference>
<dbReference type="Pfam" id="PF08240">
    <property type="entry name" value="ADH_N"/>
    <property type="match status" value="1"/>
</dbReference>
<accession>A0A382BTU6</accession>
<proteinExistence type="inferred from homology"/>
<gene>
    <name evidence="7" type="ORF">METZ01_LOCUS169903</name>
</gene>
<dbReference type="PROSITE" id="PS00059">
    <property type="entry name" value="ADH_ZINC"/>
    <property type="match status" value="1"/>
</dbReference>
<organism evidence="7">
    <name type="scientific">marine metagenome</name>
    <dbReference type="NCBI Taxonomy" id="408172"/>
    <lineage>
        <taxon>unclassified sequences</taxon>
        <taxon>metagenomes</taxon>
        <taxon>ecological metagenomes</taxon>
    </lineage>
</organism>
<keyword evidence="5" id="KW-0560">Oxidoreductase</keyword>
<keyword evidence="4" id="KW-0862">Zinc</keyword>
<comment type="cofactor">
    <cofactor evidence="1">
        <name>Zn(2+)</name>
        <dbReference type="ChEBI" id="CHEBI:29105"/>
    </cofactor>
</comment>
<reference evidence="7" key="1">
    <citation type="submission" date="2018-05" db="EMBL/GenBank/DDBJ databases">
        <authorList>
            <person name="Lanie J.A."/>
            <person name="Ng W.-L."/>
            <person name="Kazmierczak K.M."/>
            <person name="Andrzejewski T.M."/>
            <person name="Davidsen T.M."/>
            <person name="Wayne K.J."/>
            <person name="Tettelin H."/>
            <person name="Glass J.I."/>
            <person name="Rusch D."/>
            <person name="Podicherti R."/>
            <person name="Tsui H.-C.T."/>
            <person name="Winkler M.E."/>
        </authorList>
    </citation>
    <scope>NUCLEOTIDE SEQUENCE</scope>
</reference>
<dbReference type="InterPro" id="IPR011032">
    <property type="entry name" value="GroES-like_sf"/>
</dbReference>
<dbReference type="InterPro" id="IPR002328">
    <property type="entry name" value="ADH_Zn_CS"/>
</dbReference>
<dbReference type="GO" id="GO:0004022">
    <property type="term" value="F:alcohol dehydrogenase (NAD+) activity"/>
    <property type="evidence" value="ECO:0007669"/>
    <property type="project" value="TreeGrafter"/>
</dbReference>
<evidence type="ECO:0000256" key="5">
    <source>
        <dbReference type="ARBA" id="ARBA00023002"/>
    </source>
</evidence>
<dbReference type="GO" id="GO:0008270">
    <property type="term" value="F:zinc ion binding"/>
    <property type="evidence" value="ECO:0007669"/>
    <property type="project" value="InterPro"/>
</dbReference>
<evidence type="ECO:0000313" key="7">
    <source>
        <dbReference type="EMBL" id="SVB17049.1"/>
    </source>
</evidence>
<evidence type="ECO:0000259" key="6">
    <source>
        <dbReference type="SMART" id="SM00829"/>
    </source>
</evidence>